<reference evidence="1 2" key="1">
    <citation type="submission" date="2019-07" db="EMBL/GenBank/DDBJ databases">
        <title>Serratia strains were isolated from fresh produce.</title>
        <authorList>
            <person name="Cho G.-S."/>
            <person name="Stein M."/>
            <person name="Lee W."/>
            <person name="Suh S.H."/>
            <person name="Franz C.M.A.P."/>
        </authorList>
    </citation>
    <scope>NUCLEOTIDE SEQUENCE [LARGE SCALE GENOMIC DNA]</scope>
    <source>
        <strain evidence="1 2">S17</strain>
    </source>
</reference>
<dbReference type="Proteomes" id="UP000321307">
    <property type="component" value="Unassembled WGS sequence"/>
</dbReference>
<evidence type="ECO:0000313" key="2">
    <source>
        <dbReference type="Proteomes" id="UP000321307"/>
    </source>
</evidence>
<evidence type="ECO:0000313" key="1">
    <source>
        <dbReference type="EMBL" id="TXE22192.1"/>
    </source>
</evidence>
<comment type="caution">
    <text evidence="1">The sequence shown here is derived from an EMBL/GenBank/DDBJ whole genome shotgun (WGS) entry which is preliminary data.</text>
</comment>
<accession>A0A9X9BXD0</accession>
<dbReference type="AlphaFoldDB" id="A0A9X9BXD0"/>
<protein>
    <recommendedName>
        <fullName evidence="3">Terminase small subunit</fullName>
    </recommendedName>
</protein>
<gene>
    <name evidence="1" type="ORF">FOT63_25770</name>
</gene>
<dbReference type="EMBL" id="VOUP01000056">
    <property type="protein sequence ID" value="TXE22192.1"/>
    <property type="molecule type" value="Genomic_DNA"/>
</dbReference>
<proteinExistence type="predicted"/>
<sequence>MARLDEFHERFLRIIEHHIRETGDRTDKGIGAKLGYHRTTIAEWRKKYPELQQVIDSPNARLNELVNEGLERNVTVGRTEVIKDADGKVKETRILSPTARDLSAAVNAGFGGTEAFNKKEEGIQRSKELSDIARRLRSGKISYLDAVDECEIEGLPIPASWRAREAQRILSIPRSEEFTAINAAQLLEASGLPVPRTLMLEVGKAINLPPPVMAEIADMSPEDAAEAYRKMMG</sequence>
<name>A0A9X9BXD0_9GAMM</name>
<evidence type="ECO:0008006" key="3">
    <source>
        <dbReference type="Google" id="ProtNLM"/>
    </source>
</evidence>
<organism evidence="1 2">
    <name type="scientific">Serratia ureilytica</name>
    <dbReference type="NCBI Taxonomy" id="300181"/>
    <lineage>
        <taxon>Bacteria</taxon>
        <taxon>Pseudomonadati</taxon>
        <taxon>Pseudomonadota</taxon>
        <taxon>Gammaproteobacteria</taxon>
        <taxon>Enterobacterales</taxon>
        <taxon>Yersiniaceae</taxon>
        <taxon>Serratia</taxon>
    </lineage>
</organism>
<dbReference type="RefSeq" id="WP_147839308.1">
    <property type="nucleotide sequence ID" value="NZ_VOUP01000056.1"/>
</dbReference>